<dbReference type="RefSeq" id="WP_189069614.1">
    <property type="nucleotide sequence ID" value="NZ_BMPE01000008.1"/>
</dbReference>
<organism evidence="1 2">
    <name type="scientific">Deinococcus radiotolerans</name>
    <dbReference type="NCBI Taxonomy" id="1309407"/>
    <lineage>
        <taxon>Bacteria</taxon>
        <taxon>Thermotogati</taxon>
        <taxon>Deinococcota</taxon>
        <taxon>Deinococci</taxon>
        <taxon>Deinococcales</taxon>
        <taxon>Deinococcaceae</taxon>
        <taxon>Deinococcus</taxon>
    </lineage>
</organism>
<gene>
    <name evidence="1" type="ORF">GCM10010844_27990</name>
</gene>
<protein>
    <submittedName>
        <fullName evidence="1">Uncharacterized protein</fullName>
    </submittedName>
</protein>
<dbReference type="EMBL" id="BMPE01000008">
    <property type="protein sequence ID" value="GGL07630.1"/>
    <property type="molecule type" value="Genomic_DNA"/>
</dbReference>
<comment type="caution">
    <text evidence="1">The sequence shown here is derived from an EMBL/GenBank/DDBJ whole genome shotgun (WGS) entry which is preliminary data.</text>
</comment>
<proteinExistence type="predicted"/>
<accession>A0ABQ2FLQ3</accession>
<evidence type="ECO:0000313" key="1">
    <source>
        <dbReference type="EMBL" id="GGL07630.1"/>
    </source>
</evidence>
<reference evidence="2" key="1">
    <citation type="journal article" date="2019" name="Int. J. Syst. Evol. Microbiol.">
        <title>The Global Catalogue of Microorganisms (GCM) 10K type strain sequencing project: providing services to taxonomists for standard genome sequencing and annotation.</title>
        <authorList>
            <consortium name="The Broad Institute Genomics Platform"/>
            <consortium name="The Broad Institute Genome Sequencing Center for Infectious Disease"/>
            <person name="Wu L."/>
            <person name="Ma J."/>
        </authorList>
    </citation>
    <scope>NUCLEOTIDE SEQUENCE [LARGE SCALE GENOMIC DNA]</scope>
    <source>
        <strain evidence="2">JCM 19173</strain>
    </source>
</reference>
<sequence>MQPPAVLSSALTLIAQAPALWPDFAPQRTPLLTFDGTRTWLHHAPDGPAEPGWTQTAGASVWPGRHPALNAHTAVTLPSGLRAAGVLLPDLSLPTAPAPAARVLAATLTHEAFHVYQQATPSVAWETDELAALTYPTGAAVRHARAEETHHLRRALHQADWVTSARRALHWRAQRHAQLSGPHQHCETRMETTEGLAQFVETRFLDERPRLDPVAATRMGLRAWAYHSGAALASLLTRTDAPWHSEMRAGHALADLLERHLGPPLPAPAHEHLRNAAHAAADAHDAELQARLSAFHAQPGPALHLSRAGGLTLTGFDPMNLHVLPGGALLHTRHLQLRAPDMTVETLNHAALVRGPTPLHVDALTLRGLPMPTLHAGRWQVRTPTLTVDLPAAAVQISGDGWSAQLP</sequence>
<keyword evidence="2" id="KW-1185">Reference proteome</keyword>
<name>A0ABQ2FLQ3_9DEIO</name>
<evidence type="ECO:0000313" key="2">
    <source>
        <dbReference type="Proteomes" id="UP000604341"/>
    </source>
</evidence>
<dbReference type="Proteomes" id="UP000604341">
    <property type="component" value="Unassembled WGS sequence"/>
</dbReference>